<dbReference type="PROSITE" id="PS50127">
    <property type="entry name" value="UBC_2"/>
    <property type="match status" value="1"/>
</dbReference>
<dbReference type="GO" id="GO:0005524">
    <property type="term" value="F:ATP binding"/>
    <property type="evidence" value="ECO:0007669"/>
    <property type="project" value="UniProtKB-KW"/>
</dbReference>
<evidence type="ECO:0000313" key="9">
    <source>
        <dbReference type="Proteomes" id="UP001324115"/>
    </source>
</evidence>
<sequence length="811" mass="90382">MKPPPPPPPSPNTSTSTSTSKKRLFSGKGFKFMGHEIFEIPPQFFRSSKMHIQKQVIPHDVINIDKGGDSADVMFIDGKVHTRNKLRSNKGKKIKDVSDGYGGHQAKVILHDVIDIDKEGDSADVMFIDEKVHTSKKGKEIKDVADGYGHHQAKEDFANYIFGAGVEMFGSVNGVESSEMHNLINLDGHSSDLSYDDNNEYADFFPDDILDVDEYAILQAHFDSMDIPPGIEAPVPWLPDFSQHEKQPVTGSSSHYTESQMHLDVVGPHGIDPSLPSWSEKPVHINKNLTSVSGSSTDSVVHPHSKVGQNKKKSSASHHRGNALNLPLGKESSKSRWFLDPFKSKKKQFASSSSPNCSYVKKLDAMKLPSGAEPSFWGHYTPENVKKPVSSSTYYPTNPVHTDAFKYPAGVHTDAFKYPAGVHADAFMYPAGGHTDPFKYPTGVEPPTPLWTPPLTNHPGYYFPFHGLHAPPEDVEEFPWVPDSAQNQNNATADGSSTFPIEAISGKDKDEILRRFQLFKQFDTVEDYSDHHYTGYGSTTKQPSKTWAKKIQEEWKILEKDLPDTIFVRVYESRMDLLRAVIVGAEGTPYHDGLFFFDVFFPCGYPNVPPNVYYHSGGLRLNPNLYNCGKVCLSLLNTWSGNKNEKWIPGVSTMLQVLVSIQGLILNTKPYFNEPGYAHMSGSESGEMRSQQYNEDTFVLSLRTMMYTMRRPPKHFEDFVMGHFRNRARDILVACKAYMEGAQVGSLVKGGVQDVDVGDRSCSKRFKDSLAGYVDMLVKAFTQIGAEGCEIFQSPAMNGNKRFCGMPKAAT</sequence>
<keyword evidence="3" id="KW-0547">Nucleotide-binding</keyword>
<evidence type="ECO:0000256" key="4">
    <source>
        <dbReference type="ARBA" id="ARBA00022786"/>
    </source>
</evidence>
<dbReference type="Gene3D" id="3.10.110.10">
    <property type="entry name" value="Ubiquitin Conjugating Enzyme"/>
    <property type="match status" value="1"/>
</dbReference>
<dbReference type="EC" id="2.3.2.23" evidence="1"/>
<dbReference type="Pfam" id="PF00179">
    <property type="entry name" value="UQ_con"/>
    <property type="match status" value="1"/>
</dbReference>
<keyword evidence="4" id="KW-0833">Ubl conjugation pathway</keyword>
<feature type="region of interest" description="Disordered" evidence="6">
    <location>
        <begin position="1"/>
        <end position="22"/>
    </location>
</feature>
<accession>A0AAN7IKH7</accession>
<evidence type="ECO:0000256" key="1">
    <source>
        <dbReference type="ARBA" id="ARBA00012486"/>
    </source>
</evidence>
<feature type="region of interest" description="Disordered" evidence="6">
    <location>
        <begin position="289"/>
        <end position="328"/>
    </location>
</feature>
<name>A0AAN7IKH7_QUERU</name>
<evidence type="ECO:0000256" key="5">
    <source>
        <dbReference type="ARBA" id="ARBA00022840"/>
    </source>
</evidence>
<comment type="caution">
    <text evidence="8">The sequence shown here is derived from an EMBL/GenBank/DDBJ whole genome shotgun (WGS) entry which is preliminary data.</text>
</comment>
<feature type="compositionally biased region" description="Low complexity" evidence="6">
    <location>
        <begin position="290"/>
        <end position="300"/>
    </location>
</feature>
<dbReference type="EMBL" id="JAXUIC010000008">
    <property type="protein sequence ID" value="KAK4576741.1"/>
    <property type="molecule type" value="Genomic_DNA"/>
</dbReference>
<dbReference type="PANTHER" id="PTHR46116:SF41">
    <property type="entry name" value="UBIQUITIN-CONJUGATING ENZYME E2 25-RELATED"/>
    <property type="match status" value="1"/>
</dbReference>
<dbReference type="Proteomes" id="UP001324115">
    <property type="component" value="Unassembled WGS sequence"/>
</dbReference>
<dbReference type="GO" id="GO:0061631">
    <property type="term" value="F:ubiquitin conjugating enzyme activity"/>
    <property type="evidence" value="ECO:0007669"/>
    <property type="project" value="UniProtKB-EC"/>
</dbReference>
<proteinExistence type="predicted"/>
<feature type="domain" description="UBC core" evidence="7">
    <location>
        <begin position="546"/>
        <end position="706"/>
    </location>
</feature>
<dbReference type="AlphaFoldDB" id="A0AAN7IKH7"/>
<dbReference type="SUPFAM" id="SSF54495">
    <property type="entry name" value="UBC-like"/>
    <property type="match status" value="1"/>
</dbReference>
<keyword evidence="9" id="KW-1185">Reference proteome</keyword>
<reference evidence="8 9" key="1">
    <citation type="journal article" date="2023" name="G3 (Bethesda)">
        <title>A haplotype-resolved chromosome-scale genome for Quercus rubra L. provides insights into the genetics of adaptive traits for red oak species.</title>
        <authorList>
            <person name="Kapoor B."/>
            <person name="Jenkins J."/>
            <person name="Schmutz J."/>
            <person name="Zhebentyayeva T."/>
            <person name="Kuelheim C."/>
            <person name="Coggeshall M."/>
            <person name="Heim C."/>
            <person name="Lasky J.R."/>
            <person name="Leites L."/>
            <person name="Islam-Faridi N."/>
            <person name="Romero-Severson J."/>
            <person name="DeLeo V.L."/>
            <person name="Lucas S.M."/>
            <person name="Lazic D."/>
            <person name="Gailing O."/>
            <person name="Carlson J."/>
            <person name="Staton M."/>
        </authorList>
    </citation>
    <scope>NUCLEOTIDE SEQUENCE [LARGE SCALE GENOMIC DNA]</scope>
    <source>
        <strain evidence="8">Pseudo-F2</strain>
    </source>
</reference>
<gene>
    <name evidence="8" type="ORF">RGQ29_027337</name>
</gene>
<evidence type="ECO:0000256" key="6">
    <source>
        <dbReference type="SAM" id="MobiDB-lite"/>
    </source>
</evidence>
<feature type="compositionally biased region" description="Basic residues" evidence="6">
    <location>
        <begin position="303"/>
        <end position="321"/>
    </location>
</feature>
<keyword evidence="5" id="KW-0067">ATP-binding</keyword>
<evidence type="ECO:0000313" key="8">
    <source>
        <dbReference type="EMBL" id="KAK4576741.1"/>
    </source>
</evidence>
<feature type="compositionally biased region" description="Pro residues" evidence="6">
    <location>
        <begin position="1"/>
        <end position="11"/>
    </location>
</feature>
<keyword evidence="2" id="KW-0808">Transferase</keyword>
<evidence type="ECO:0000256" key="3">
    <source>
        <dbReference type="ARBA" id="ARBA00022741"/>
    </source>
</evidence>
<dbReference type="InterPro" id="IPR000608">
    <property type="entry name" value="UBC"/>
</dbReference>
<dbReference type="InterPro" id="IPR016135">
    <property type="entry name" value="UBQ-conjugating_enzyme/RWD"/>
</dbReference>
<dbReference type="PANTHER" id="PTHR46116">
    <property type="entry name" value="(E3-INDEPENDENT) E2 UBIQUITIN-CONJUGATING ENZYME"/>
    <property type="match status" value="1"/>
</dbReference>
<dbReference type="SMART" id="SM00212">
    <property type="entry name" value="UBCc"/>
    <property type="match status" value="1"/>
</dbReference>
<organism evidence="8 9">
    <name type="scientific">Quercus rubra</name>
    <name type="common">Northern red oak</name>
    <name type="synonym">Quercus borealis</name>
    <dbReference type="NCBI Taxonomy" id="3512"/>
    <lineage>
        <taxon>Eukaryota</taxon>
        <taxon>Viridiplantae</taxon>
        <taxon>Streptophyta</taxon>
        <taxon>Embryophyta</taxon>
        <taxon>Tracheophyta</taxon>
        <taxon>Spermatophyta</taxon>
        <taxon>Magnoliopsida</taxon>
        <taxon>eudicotyledons</taxon>
        <taxon>Gunneridae</taxon>
        <taxon>Pentapetalae</taxon>
        <taxon>rosids</taxon>
        <taxon>fabids</taxon>
        <taxon>Fagales</taxon>
        <taxon>Fagaceae</taxon>
        <taxon>Quercus</taxon>
    </lineage>
</organism>
<evidence type="ECO:0000259" key="7">
    <source>
        <dbReference type="PROSITE" id="PS50127"/>
    </source>
</evidence>
<protein>
    <recommendedName>
        <fullName evidence="1">E2 ubiquitin-conjugating enzyme</fullName>
        <ecNumber evidence="1">2.3.2.23</ecNumber>
    </recommendedName>
</protein>
<dbReference type="FunFam" id="3.10.110.10:FF:000028">
    <property type="entry name" value="Probable ubiquitin-conjugating enzyme E2 23"/>
    <property type="match status" value="1"/>
</dbReference>
<dbReference type="CDD" id="cd23837">
    <property type="entry name" value="UBCc_UBE2O"/>
    <property type="match status" value="1"/>
</dbReference>
<evidence type="ECO:0000256" key="2">
    <source>
        <dbReference type="ARBA" id="ARBA00022679"/>
    </source>
</evidence>